<reference evidence="2" key="1">
    <citation type="journal article" date="2010" name="Stand. Genomic Sci.">
        <title>Complete genome sequence of Thermocrinis albus type strain (HI 11/12T).</title>
        <authorList>
            <person name="Wirth R."/>
            <person name="Sikorski J."/>
            <person name="Brambilla E."/>
            <person name="Misra M."/>
            <person name="Lapidus A."/>
            <person name="Copeland A."/>
            <person name="Nolan M."/>
            <person name="Lucas S."/>
            <person name="Chen F."/>
            <person name="Tice H."/>
            <person name="Cheng J.F."/>
            <person name="Han C."/>
            <person name="Detter J.C."/>
            <person name="Tapia R."/>
            <person name="Bruce D."/>
            <person name="Goodwin L."/>
            <person name="Pitluck S."/>
            <person name="Pati A."/>
            <person name="Anderson I."/>
            <person name="Ivanova N."/>
            <person name="Mavromatis K."/>
            <person name="Mikhailova N."/>
            <person name="Chen A."/>
            <person name="Palaniappan K."/>
            <person name="Bilek Y."/>
            <person name="Hader T."/>
            <person name="Land M."/>
            <person name="Hauser L."/>
            <person name="Chang Y.J."/>
            <person name="Jeffries C.D."/>
            <person name="Tindall B.J."/>
            <person name="Rohde M."/>
            <person name="Goker M."/>
            <person name="Bristow J."/>
            <person name="Eisen J.A."/>
            <person name="Markowitz V."/>
            <person name="Hugenholtz P."/>
            <person name="Kyrpides N.C."/>
            <person name="Klenk H.P."/>
        </authorList>
    </citation>
    <scope>NUCLEOTIDE SEQUENCE [LARGE SCALE GENOMIC DNA]</scope>
    <source>
        <strain evidence="2">DSM 14484 / JCM 11386 / HI 11/12</strain>
    </source>
</reference>
<dbReference type="HOGENOM" id="CLU_127515_0_1_0"/>
<dbReference type="KEGG" id="tal:Thal_0501"/>
<dbReference type="InterPro" id="IPR003787">
    <property type="entry name" value="Sulphur_relay_DsrE/F-like"/>
</dbReference>
<dbReference type="EMBL" id="CP001931">
    <property type="protein sequence ID" value="ADC89135.1"/>
    <property type="molecule type" value="Genomic_DNA"/>
</dbReference>
<dbReference type="Gene3D" id="3.40.1260.10">
    <property type="entry name" value="DsrEFH-like"/>
    <property type="match status" value="1"/>
</dbReference>
<evidence type="ECO:0000313" key="1">
    <source>
        <dbReference type="EMBL" id="ADC89135.1"/>
    </source>
</evidence>
<proteinExistence type="predicted"/>
<gene>
    <name evidence="1" type="ordered locus">Thal_0501</name>
</gene>
<accession>D3SPP8</accession>
<keyword evidence="2" id="KW-1185">Reference proteome</keyword>
<dbReference type="RefSeq" id="WP_012991542.1">
    <property type="nucleotide sequence ID" value="NC_013894.1"/>
</dbReference>
<organism evidence="1 2">
    <name type="scientific">Thermocrinis albus (strain DSM 14484 / JCM 11386 / HI 11/12)</name>
    <dbReference type="NCBI Taxonomy" id="638303"/>
    <lineage>
        <taxon>Bacteria</taxon>
        <taxon>Pseudomonadati</taxon>
        <taxon>Aquificota</taxon>
        <taxon>Aquificia</taxon>
        <taxon>Aquificales</taxon>
        <taxon>Aquificaceae</taxon>
        <taxon>Thermocrinis</taxon>
    </lineage>
</organism>
<dbReference type="Pfam" id="PF02635">
    <property type="entry name" value="DsrE"/>
    <property type="match status" value="1"/>
</dbReference>
<dbReference type="OrthoDB" id="13229at2"/>
<dbReference type="InterPro" id="IPR027396">
    <property type="entry name" value="DsrEFH-like"/>
</dbReference>
<evidence type="ECO:0000313" key="2">
    <source>
        <dbReference type="Proteomes" id="UP000002043"/>
    </source>
</evidence>
<dbReference type="PANTHER" id="PTHR37691:SF1">
    <property type="entry name" value="BLR3518 PROTEIN"/>
    <property type="match status" value="1"/>
</dbReference>
<sequence length="168" mass="18887">MDRRSFFKWAGLIGSLPLVGRMAGAAPPRVKMEDIKKETPIAVVYHCDFPQEARFKAMLGNIRNHLSVYDNDPLRIKIVVVAHGPGVKFFMKDLTGSPWESEPIDVKGIYQQEKDLTAYGVEYYICNITLTRLRLDANKLHEFCKIVPSGVGAIGDLQAKGYAYIKVQ</sequence>
<dbReference type="PANTHER" id="PTHR37691">
    <property type="entry name" value="BLR3518 PROTEIN"/>
    <property type="match status" value="1"/>
</dbReference>
<dbReference type="SUPFAM" id="SSF75169">
    <property type="entry name" value="DsrEFH-like"/>
    <property type="match status" value="1"/>
</dbReference>
<name>D3SPP8_THEAH</name>
<dbReference type="Proteomes" id="UP000002043">
    <property type="component" value="Chromosome"/>
</dbReference>
<dbReference type="eggNOG" id="COG1416">
    <property type="taxonomic scope" value="Bacteria"/>
</dbReference>
<dbReference type="AlphaFoldDB" id="D3SPP8"/>
<protein>
    <submittedName>
        <fullName evidence="1">Uncharacterized protein</fullName>
    </submittedName>
</protein>
<dbReference type="STRING" id="638303.Thal_0501"/>